<proteinExistence type="predicted"/>
<dbReference type="Proteomes" id="UP001162318">
    <property type="component" value="Unassembled WGS sequence"/>
</dbReference>
<sequence>MDKIEKLAREMAAADRQKLLDQIAAGETHIDLGYHPEWSVMPEHQRQYYVNKATSQAE</sequence>
<dbReference type="EMBL" id="JAOCKX010000015">
    <property type="protein sequence ID" value="MDH2131982.1"/>
    <property type="molecule type" value="Genomic_DNA"/>
</dbReference>
<organism evidence="1 2">
    <name type="scientific">Sphingobium yanoikuyae</name>
    <name type="common">Sphingomonas yanoikuyae</name>
    <dbReference type="NCBI Taxonomy" id="13690"/>
    <lineage>
        <taxon>Bacteria</taxon>
        <taxon>Pseudomonadati</taxon>
        <taxon>Pseudomonadota</taxon>
        <taxon>Alphaproteobacteria</taxon>
        <taxon>Sphingomonadales</taxon>
        <taxon>Sphingomonadaceae</taxon>
        <taxon>Sphingobium</taxon>
    </lineage>
</organism>
<evidence type="ECO:0000313" key="1">
    <source>
        <dbReference type="EMBL" id="MDH2131982.1"/>
    </source>
</evidence>
<dbReference type="AlphaFoldDB" id="A0AA43BCP5"/>
<reference evidence="1" key="1">
    <citation type="submission" date="2022-09" db="EMBL/GenBank/DDBJ databases">
        <title>Intensive care unit water sources are persistently colonized with multi-drug resistant bacteria and are the site of extensive horizontal gene transfer of antibiotic resistance genes.</title>
        <authorList>
            <person name="Diorio-Toth L."/>
        </authorList>
    </citation>
    <scope>NUCLEOTIDE SEQUENCE</scope>
    <source>
        <strain evidence="1">GD03659</strain>
    </source>
</reference>
<comment type="caution">
    <text evidence="1">The sequence shown here is derived from an EMBL/GenBank/DDBJ whole genome shotgun (WGS) entry which is preliminary data.</text>
</comment>
<dbReference type="RefSeq" id="WP_279729077.1">
    <property type="nucleotide sequence ID" value="NZ_JAOCKX010000015.1"/>
</dbReference>
<accession>A0AA43BCP5</accession>
<name>A0AA43BCP5_SPHYA</name>
<protein>
    <submittedName>
        <fullName evidence="1">Uncharacterized protein</fullName>
    </submittedName>
</protein>
<gene>
    <name evidence="1" type="ORF">N5J77_12685</name>
</gene>
<evidence type="ECO:0000313" key="2">
    <source>
        <dbReference type="Proteomes" id="UP001162318"/>
    </source>
</evidence>